<reference evidence="2 3" key="1">
    <citation type="submission" date="2019-01" db="EMBL/GenBank/DDBJ databases">
        <title>Nocardioides guangzhouensis sp. nov., an actinobacterium isolated from soil.</title>
        <authorList>
            <person name="Fu Y."/>
            <person name="Cai Y."/>
            <person name="Lin Z."/>
            <person name="Chen P."/>
        </authorList>
    </citation>
    <scope>NUCLEOTIDE SEQUENCE [LARGE SCALE GENOMIC DNA]</scope>
    <source>
        <strain evidence="2 3">NBRC 105384</strain>
    </source>
</reference>
<dbReference type="OrthoDB" id="928769at2"/>
<dbReference type="AlphaFoldDB" id="A0A4Q5IUJ1"/>
<feature type="region of interest" description="Disordered" evidence="1">
    <location>
        <begin position="1"/>
        <end position="35"/>
    </location>
</feature>
<comment type="caution">
    <text evidence="2">The sequence shown here is derived from an EMBL/GenBank/DDBJ whole genome shotgun (WGS) entry which is preliminary data.</text>
</comment>
<organism evidence="2 3">
    <name type="scientific">Nocardioides iriomotensis</name>
    <dbReference type="NCBI Taxonomy" id="715784"/>
    <lineage>
        <taxon>Bacteria</taxon>
        <taxon>Bacillati</taxon>
        <taxon>Actinomycetota</taxon>
        <taxon>Actinomycetes</taxon>
        <taxon>Propionibacteriales</taxon>
        <taxon>Nocardioidaceae</taxon>
        <taxon>Nocardioides</taxon>
    </lineage>
</organism>
<dbReference type="Gene3D" id="2.120.10.30">
    <property type="entry name" value="TolB, C-terminal domain"/>
    <property type="match status" value="1"/>
</dbReference>
<protein>
    <submittedName>
        <fullName evidence="2">ScyD/ScyE family protein</fullName>
    </submittedName>
</protein>
<evidence type="ECO:0000313" key="2">
    <source>
        <dbReference type="EMBL" id="RYU09587.1"/>
    </source>
</evidence>
<evidence type="ECO:0000256" key="1">
    <source>
        <dbReference type="SAM" id="MobiDB-lite"/>
    </source>
</evidence>
<dbReference type="SUPFAM" id="SSF101898">
    <property type="entry name" value="NHL repeat"/>
    <property type="match status" value="1"/>
</dbReference>
<dbReference type="EMBL" id="SDPU01000035">
    <property type="protein sequence ID" value="RYU09587.1"/>
    <property type="molecule type" value="Genomic_DNA"/>
</dbReference>
<dbReference type="NCBIfam" id="NF033206">
    <property type="entry name" value="ScyE_fam"/>
    <property type="match status" value="1"/>
</dbReference>
<sequence>MAHLGHPGGPVRAFTGARGAQLAGPTGGGRASVPLFRPRGGAPLMTSPRKRALVVACAGAVAAALAAVPAANGAGSARAVEGLNGPRGLDIGHGRMIVADSDGVISEIDRSDDSAHKIGKVAKGFGSAVAVAGNGDVWALTGGGHGTLYLWSGDHKRREVLDVGAWQKRHNPDPYDLEDKAAESNPYGLDAVADGVLVADAANNSVIHVTRKGKVTPIARVKTRTVEMPEGFDDPELPPAGTPIPSEAVITSVVQGKDGAIYLGELRGFPATPGTSQVWRVEPGAHGAVCKPNKPTKGACTRVADGLTSIVSLAIGGNGALYAAELSKMGWLAAEMQLEGSTEGAIIKISKNRERMRELSPGKVHLPGGVAVGANGNVFTSGPVFGPGGVMKVG</sequence>
<dbReference type="InterPro" id="IPR048031">
    <property type="entry name" value="ScyD/ScyE-like"/>
</dbReference>
<name>A0A4Q5IUJ1_9ACTN</name>
<evidence type="ECO:0000313" key="3">
    <source>
        <dbReference type="Proteomes" id="UP000291189"/>
    </source>
</evidence>
<dbReference type="Proteomes" id="UP000291189">
    <property type="component" value="Unassembled WGS sequence"/>
</dbReference>
<accession>A0A4Q5IUJ1</accession>
<proteinExistence type="predicted"/>
<gene>
    <name evidence="2" type="ORF">ETU37_21360</name>
</gene>
<keyword evidence="3" id="KW-1185">Reference proteome</keyword>
<dbReference type="InterPro" id="IPR011042">
    <property type="entry name" value="6-blade_b-propeller_TolB-like"/>
</dbReference>